<dbReference type="PANTHER" id="PTHR10746">
    <property type="entry name" value="50S RIBOSOMAL PROTEIN L4"/>
    <property type="match status" value="1"/>
</dbReference>
<dbReference type="InterPro" id="IPR002136">
    <property type="entry name" value="Ribosomal_uL4"/>
</dbReference>
<dbReference type="Gene3D" id="3.40.1370.10">
    <property type="match status" value="1"/>
</dbReference>
<evidence type="ECO:0000256" key="4">
    <source>
        <dbReference type="ARBA" id="ARBA00035244"/>
    </source>
</evidence>
<feature type="compositionally biased region" description="Basic residues" evidence="6">
    <location>
        <begin position="230"/>
        <end position="244"/>
    </location>
</feature>
<dbReference type="GO" id="GO:0005840">
    <property type="term" value="C:ribosome"/>
    <property type="evidence" value="ECO:0007669"/>
    <property type="project" value="UniProtKB-KW"/>
</dbReference>
<evidence type="ECO:0000256" key="3">
    <source>
        <dbReference type="ARBA" id="ARBA00023274"/>
    </source>
</evidence>
<accession>A0A0G1QUH5</accession>
<feature type="region of interest" description="Disordered" evidence="6">
    <location>
        <begin position="210"/>
        <end position="244"/>
    </location>
</feature>
<protein>
    <recommendedName>
        <fullName evidence="4">Large ribosomal subunit protein uL4</fullName>
    </recommendedName>
    <alternativeName>
        <fullName evidence="5">50S ribosomal protein L4</fullName>
    </alternativeName>
</protein>
<dbReference type="EMBL" id="LCLG01000002">
    <property type="protein sequence ID" value="KKU12300.1"/>
    <property type="molecule type" value="Genomic_DNA"/>
</dbReference>
<dbReference type="SUPFAM" id="SSF52166">
    <property type="entry name" value="Ribosomal protein L4"/>
    <property type="match status" value="1"/>
</dbReference>
<keyword evidence="3" id="KW-0687">Ribonucleoprotein</keyword>
<dbReference type="Pfam" id="PF00573">
    <property type="entry name" value="Ribosomal_L4"/>
    <property type="match status" value="1"/>
</dbReference>
<dbReference type="GO" id="GO:0003735">
    <property type="term" value="F:structural constituent of ribosome"/>
    <property type="evidence" value="ECO:0007669"/>
    <property type="project" value="InterPro"/>
</dbReference>
<evidence type="ECO:0000256" key="5">
    <source>
        <dbReference type="ARBA" id="ARBA00035462"/>
    </source>
</evidence>
<comment type="caution">
    <text evidence="7">The sequence shown here is derived from an EMBL/GenBank/DDBJ whole genome shotgun (WGS) entry which is preliminary data.</text>
</comment>
<evidence type="ECO:0000256" key="1">
    <source>
        <dbReference type="ARBA" id="ARBA00010528"/>
    </source>
</evidence>
<dbReference type="PANTHER" id="PTHR10746:SF6">
    <property type="entry name" value="LARGE RIBOSOMAL SUBUNIT PROTEIN UL4M"/>
    <property type="match status" value="1"/>
</dbReference>
<evidence type="ECO:0000256" key="6">
    <source>
        <dbReference type="SAM" id="MobiDB-lite"/>
    </source>
</evidence>
<proteinExistence type="inferred from homology"/>
<dbReference type="InterPro" id="IPR023574">
    <property type="entry name" value="Ribosomal_uL4_dom_sf"/>
</dbReference>
<organism evidence="7 8">
    <name type="scientific">Candidatus Woesebacteria bacterium GW2011_GWA1_45_8</name>
    <dbReference type="NCBI Taxonomy" id="1618559"/>
    <lineage>
        <taxon>Bacteria</taxon>
        <taxon>Candidatus Woeseibacteriota</taxon>
    </lineage>
</organism>
<sequence>MLKAQVISAKGIKSGQVSLPAFSEDKPNLFTLSQALRVYEDRSHQGLAKVQTRAEVNRTKKKVYRQKGTGGARHGSRSAPIYVGGGVAHGPRGVKRTLMLPQKIARKALKAAVSLKAKEGMLFVVSGAKSLAKTKDVVALLEKVGNSLGKKVTRATFVYSSENSTSTRAVGNIEGIKAVSFNTLNAHMIYFGGVILIDKDALDAKPKEKVQEQKVEAPKERKTKVVTTKKTPRRAVKKVVSKKK</sequence>
<keyword evidence="2 7" id="KW-0689">Ribosomal protein</keyword>
<dbReference type="GO" id="GO:0006412">
    <property type="term" value="P:translation"/>
    <property type="evidence" value="ECO:0007669"/>
    <property type="project" value="InterPro"/>
</dbReference>
<gene>
    <name evidence="7" type="ORF">UX19_C0002G0007</name>
</gene>
<evidence type="ECO:0000313" key="7">
    <source>
        <dbReference type="EMBL" id="KKU12300.1"/>
    </source>
</evidence>
<evidence type="ECO:0000256" key="2">
    <source>
        <dbReference type="ARBA" id="ARBA00022980"/>
    </source>
</evidence>
<comment type="similarity">
    <text evidence="1">Belongs to the universal ribosomal protein uL4 family.</text>
</comment>
<dbReference type="PATRIC" id="fig|1618559.3.peg.42"/>
<name>A0A0G1QUH5_9BACT</name>
<evidence type="ECO:0000313" key="8">
    <source>
        <dbReference type="Proteomes" id="UP000034653"/>
    </source>
</evidence>
<reference evidence="7 8" key="1">
    <citation type="journal article" date="2015" name="Nature">
        <title>rRNA introns, odd ribosomes, and small enigmatic genomes across a large radiation of phyla.</title>
        <authorList>
            <person name="Brown C.T."/>
            <person name="Hug L.A."/>
            <person name="Thomas B.C."/>
            <person name="Sharon I."/>
            <person name="Castelle C.J."/>
            <person name="Singh A."/>
            <person name="Wilkins M.J."/>
            <person name="Williams K.H."/>
            <person name="Banfield J.F."/>
        </authorList>
    </citation>
    <scope>NUCLEOTIDE SEQUENCE [LARGE SCALE GENOMIC DNA]</scope>
</reference>
<dbReference type="InterPro" id="IPR013005">
    <property type="entry name" value="Ribosomal_uL4-like"/>
</dbReference>
<feature type="compositionally biased region" description="Basic and acidic residues" evidence="6">
    <location>
        <begin position="210"/>
        <end position="220"/>
    </location>
</feature>
<dbReference type="Proteomes" id="UP000034653">
    <property type="component" value="Unassembled WGS sequence"/>
</dbReference>
<dbReference type="GO" id="GO:1990904">
    <property type="term" value="C:ribonucleoprotein complex"/>
    <property type="evidence" value="ECO:0007669"/>
    <property type="project" value="UniProtKB-KW"/>
</dbReference>
<dbReference type="AlphaFoldDB" id="A0A0G1QUH5"/>